<dbReference type="InterPro" id="IPR001926">
    <property type="entry name" value="TrpB-like_PALP"/>
</dbReference>
<dbReference type="FunFam" id="3.40.50.1100:FF:000006">
    <property type="entry name" value="Cysteine synthase"/>
    <property type="match status" value="1"/>
</dbReference>
<dbReference type="InterPro" id="IPR005856">
    <property type="entry name" value="Cys_synth"/>
</dbReference>
<dbReference type="PROSITE" id="PS00901">
    <property type="entry name" value="CYS_SYNTHASE"/>
    <property type="match status" value="1"/>
</dbReference>
<dbReference type="InterPro" id="IPR050214">
    <property type="entry name" value="Cys_Synth/Cystath_Beta-Synth"/>
</dbReference>
<comment type="cofactor">
    <cofactor evidence="1 7 9">
        <name>pyridoxal 5'-phosphate</name>
        <dbReference type="ChEBI" id="CHEBI:597326"/>
    </cofactor>
</comment>
<dbReference type="Pfam" id="PF00291">
    <property type="entry name" value="PALP"/>
    <property type="match status" value="1"/>
</dbReference>
<accession>A0A811LGV6</accession>
<dbReference type="CDD" id="cd01561">
    <property type="entry name" value="CBS_like"/>
    <property type="match status" value="1"/>
</dbReference>
<dbReference type="Proteomes" id="UP000614601">
    <property type="component" value="Unassembled WGS sequence"/>
</dbReference>
<dbReference type="InterPro" id="IPR005859">
    <property type="entry name" value="CysK"/>
</dbReference>
<evidence type="ECO:0000256" key="6">
    <source>
        <dbReference type="ARBA" id="ARBA00023192"/>
    </source>
</evidence>
<dbReference type="PANTHER" id="PTHR10314">
    <property type="entry name" value="CYSTATHIONINE BETA-SYNTHASE"/>
    <property type="match status" value="1"/>
</dbReference>
<dbReference type="NCBIfam" id="TIGR01136">
    <property type="entry name" value="cysKM"/>
    <property type="match status" value="1"/>
</dbReference>
<keyword evidence="3 9" id="KW-0028">Amino-acid biosynthesis</keyword>
<evidence type="ECO:0000256" key="9">
    <source>
        <dbReference type="RuleBase" id="RU003985"/>
    </source>
</evidence>
<evidence type="ECO:0000256" key="8">
    <source>
        <dbReference type="PIRSR" id="PIRSR605856-51"/>
    </source>
</evidence>
<feature type="modified residue" description="N6-(pyridoxal phosphate)lysine" evidence="8">
    <location>
        <position position="49"/>
    </location>
</feature>
<dbReference type="GO" id="GO:0004124">
    <property type="term" value="F:cysteine synthase activity"/>
    <property type="evidence" value="ECO:0007669"/>
    <property type="project" value="UniProtKB-UniRule"/>
</dbReference>
<keyword evidence="12" id="KW-1185">Reference proteome</keyword>
<dbReference type="EMBL" id="CAJFDH010000006">
    <property type="protein sequence ID" value="CAD5227420.1"/>
    <property type="molecule type" value="Genomic_DNA"/>
</dbReference>
<dbReference type="Proteomes" id="UP000783686">
    <property type="component" value="Unassembled WGS sequence"/>
</dbReference>
<feature type="domain" description="Tryptophan synthase beta chain-like PALP" evidence="10">
    <location>
        <begin position="13"/>
        <end position="299"/>
    </location>
</feature>
<evidence type="ECO:0000313" key="11">
    <source>
        <dbReference type="EMBL" id="CAD5227420.1"/>
    </source>
</evidence>
<feature type="binding site" evidence="7">
    <location>
        <position position="272"/>
    </location>
    <ligand>
        <name>pyridoxal 5'-phosphate</name>
        <dbReference type="ChEBI" id="CHEBI:597326"/>
    </ligand>
</feature>
<dbReference type="InterPro" id="IPR001216">
    <property type="entry name" value="P-phosphate_BS"/>
</dbReference>
<feature type="binding site" evidence="7">
    <location>
        <position position="80"/>
    </location>
    <ligand>
        <name>pyridoxal 5'-phosphate</name>
        <dbReference type="ChEBI" id="CHEBI:597326"/>
    </ligand>
</feature>
<dbReference type="Gene3D" id="3.40.50.1100">
    <property type="match status" value="2"/>
</dbReference>
<feature type="binding site" evidence="7">
    <location>
        <begin position="184"/>
        <end position="188"/>
    </location>
    <ligand>
        <name>pyridoxal 5'-phosphate</name>
        <dbReference type="ChEBI" id="CHEBI:597326"/>
    </ligand>
</feature>
<evidence type="ECO:0000256" key="7">
    <source>
        <dbReference type="PIRSR" id="PIRSR605856-50"/>
    </source>
</evidence>
<dbReference type="AlphaFoldDB" id="A0A811LGV6"/>
<evidence type="ECO:0000256" key="3">
    <source>
        <dbReference type="ARBA" id="ARBA00022605"/>
    </source>
</evidence>
<evidence type="ECO:0000313" key="12">
    <source>
        <dbReference type="Proteomes" id="UP000614601"/>
    </source>
</evidence>
<gene>
    <name evidence="11" type="ORF">BOKJ2_LOCUS12164</name>
</gene>
<keyword evidence="6 9" id="KW-0198">Cysteine biosynthesis</keyword>
<dbReference type="SUPFAM" id="SSF53686">
    <property type="entry name" value="Tryptophan synthase beta subunit-like PLP-dependent enzymes"/>
    <property type="match status" value="1"/>
</dbReference>
<dbReference type="EC" id="2.5.1.47" evidence="9"/>
<protein>
    <recommendedName>
        <fullName evidence="9">Cysteine synthase</fullName>
        <ecNumber evidence="9">2.5.1.47</ecNumber>
    </recommendedName>
</protein>
<comment type="catalytic activity">
    <reaction evidence="9">
        <text>O-acetyl-L-serine + hydrogen sulfide = L-cysteine + acetate</text>
        <dbReference type="Rhea" id="RHEA:14829"/>
        <dbReference type="ChEBI" id="CHEBI:29919"/>
        <dbReference type="ChEBI" id="CHEBI:30089"/>
        <dbReference type="ChEBI" id="CHEBI:35235"/>
        <dbReference type="ChEBI" id="CHEBI:58340"/>
        <dbReference type="EC" id="2.5.1.47"/>
    </reaction>
</comment>
<sequence>MADRNSIGEDASSLIGNTPMIYLRRVVDADCTAKVAVKLEYLNPACSVKDRIGYSMIRAAEEAGKIRPGVTTLIEPTSGNTGIALAFIAAVKGYKLIITIPSSMSLERRTLLRAYGAELVLTDPSKGISGSIERAQELAQNIPDAYVLQQFENPANPQIHYETTGPEIWKQTDHKVNVCAFGVGTGGTVTGAGTFLKEQDPSIKIYAVEPEESAVLSGFAPGPHKIQGIGTGFIPTVFDKNICDGVIRVHSDEAIIMARRLALEEGLLCGISSGANVCAAVRLAKQPENAGKLIVTVLPSFGERYLSSALYASIRDEAMGMPVESLEENLNRIKLHEFPEVALDS</sequence>
<dbReference type="InterPro" id="IPR036052">
    <property type="entry name" value="TrpB-like_PALP_sf"/>
</dbReference>
<dbReference type="NCBIfam" id="TIGR01139">
    <property type="entry name" value="cysK"/>
    <property type="match status" value="1"/>
</dbReference>
<comment type="similarity">
    <text evidence="2 9">Belongs to the cysteine synthase/cystathionine beta-synthase family.</text>
</comment>
<evidence type="ECO:0000256" key="2">
    <source>
        <dbReference type="ARBA" id="ARBA00007103"/>
    </source>
</evidence>
<name>A0A811LGV6_9BILA</name>
<evidence type="ECO:0000259" key="10">
    <source>
        <dbReference type="Pfam" id="PF00291"/>
    </source>
</evidence>
<keyword evidence="4 9" id="KW-0808">Transferase</keyword>
<dbReference type="EMBL" id="CAJFCW020000006">
    <property type="protein sequence ID" value="CAG9123197.1"/>
    <property type="molecule type" value="Genomic_DNA"/>
</dbReference>
<keyword evidence="5 7" id="KW-0663">Pyridoxal phosphate</keyword>
<evidence type="ECO:0000256" key="1">
    <source>
        <dbReference type="ARBA" id="ARBA00001933"/>
    </source>
</evidence>
<evidence type="ECO:0000256" key="5">
    <source>
        <dbReference type="ARBA" id="ARBA00022898"/>
    </source>
</evidence>
<organism evidence="11 12">
    <name type="scientific">Bursaphelenchus okinawaensis</name>
    <dbReference type="NCBI Taxonomy" id="465554"/>
    <lineage>
        <taxon>Eukaryota</taxon>
        <taxon>Metazoa</taxon>
        <taxon>Ecdysozoa</taxon>
        <taxon>Nematoda</taxon>
        <taxon>Chromadorea</taxon>
        <taxon>Rhabditida</taxon>
        <taxon>Tylenchina</taxon>
        <taxon>Tylenchomorpha</taxon>
        <taxon>Aphelenchoidea</taxon>
        <taxon>Aphelenchoididae</taxon>
        <taxon>Bursaphelenchus</taxon>
    </lineage>
</organism>
<comment type="caution">
    <text evidence="11">The sequence shown here is derived from an EMBL/GenBank/DDBJ whole genome shotgun (WGS) entry which is preliminary data.</text>
</comment>
<evidence type="ECO:0000256" key="4">
    <source>
        <dbReference type="ARBA" id="ARBA00022679"/>
    </source>
</evidence>
<dbReference type="OrthoDB" id="10259545at2759"/>
<proteinExistence type="inferred from homology"/>
<dbReference type="GO" id="GO:0006535">
    <property type="term" value="P:cysteine biosynthetic process from serine"/>
    <property type="evidence" value="ECO:0007669"/>
    <property type="project" value="UniProtKB-UniRule"/>
</dbReference>
<reference evidence="11" key="1">
    <citation type="submission" date="2020-09" db="EMBL/GenBank/DDBJ databases">
        <authorList>
            <person name="Kikuchi T."/>
        </authorList>
    </citation>
    <scope>NUCLEOTIDE SEQUENCE</scope>
    <source>
        <strain evidence="11">SH1</strain>
    </source>
</reference>